<evidence type="ECO:0000313" key="8">
    <source>
        <dbReference type="Proteomes" id="UP001151518"/>
    </source>
</evidence>
<dbReference type="GO" id="GO:0003677">
    <property type="term" value="F:DNA binding"/>
    <property type="evidence" value="ECO:0007669"/>
    <property type="project" value="TreeGrafter"/>
</dbReference>
<organism evidence="7 8">
    <name type="scientific">Coemansia spiralis</name>
    <dbReference type="NCBI Taxonomy" id="417178"/>
    <lineage>
        <taxon>Eukaryota</taxon>
        <taxon>Fungi</taxon>
        <taxon>Fungi incertae sedis</taxon>
        <taxon>Zoopagomycota</taxon>
        <taxon>Kickxellomycotina</taxon>
        <taxon>Kickxellomycetes</taxon>
        <taxon>Kickxellales</taxon>
        <taxon>Kickxellaceae</taxon>
        <taxon>Coemansia</taxon>
    </lineage>
</organism>
<evidence type="ECO:0000313" key="7">
    <source>
        <dbReference type="EMBL" id="KAJ2675496.1"/>
    </source>
</evidence>
<dbReference type="GO" id="GO:0031298">
    <property type="term" value="C:replication fork protection complex"/>
    <property type="evidence" value="ECO:0007669"/>
    <property type="project" value="TreeGrafter"/>
</dbReference>
<evidence type="ECO:0000256" key="2">
    <source>
        <dbReference type="ARBA" id="ARBA00022880"/>
    </source>
</evidence>
<feature type="region of interest" description="Disordered" evidence="5">
    <location>
        <begin position="781"/>
        <end position="831"/>
    </location>
</feature>
<dbReference type="Proteomes" id="UP001151518">
    <property type="component" value="Unassembled WGS sequence"/>
</dbReference>
<keyword evidence="4" id="KW-0131">Cell cycle</keyword>
<feature type="domain" description="Timeless N-terminal" evidence="6">
    <location>
        <begin position="66"/>
        <end position="294"/>
    </location>
</feature>
<feature type="compositionally biased region" description="Basic and acidic residues" evidence="5">
    <location>
        <begin position="557"/>
        <end position="575"/>
    </location>
</feature>
<comment type="subcellular location">
    <subcellularLocation>
        <location evidence="1">Nucleus</location>
    </subcellularLocation>
</comment>
<dbReference type="OrthoDB" id="310853at2759"/>
<dbReference type="GO" id="GO:0043111">
    <property type="term" value="P:replication fork arrest"/>
    <property type="evidence" value="ECO:0007669"/>
    <property type="project" value="TreeGrafter"/>
</dbReference>
<dbReference type="GO" id="GO:0000076">
    <property type="term" value="P:DNA replication checkpoint signaling"/>
    <property type="evidence" value="ECO:0007669"/>
    <property type="project" value="TreeGrafter"/>
</dbReference>
<evidence type="ECO:0000256" key="4">
    <source>
        <dbReference type="ARBA" id="ARBA00023306"/>
    </source>
</evidence>
<evidence type="ECO:0000256" key="1">
    <source>
        <dbReference type="ARBA" id="ARBA00004123"/>
    </source>
</evidence>
<feature type="region of interest" description="Disordered" evidence="5">
    <location>
        <begin position="549"/>
        <end position="604"/>
    </location>
</feature>
<dbReference type="EMBL" id="JANBTW010000047">
    <property type="protein sequence ID" value="KAJ2675496.1"/>
    <property type="molecule type" value="Genomic_DNA"/>
</dbReference>
<gene>
    <name evidence="7" type="primary">TOF1</name>
    <name evidence="7" type="ORF">GGI25_003913</name>
</gene>
<sequence>MDYIEHEDSNTFTQERIAEELERYRSIVLSACSSLGNLQPVLEPAPAARAEESSQKIASVSGKLMEYVPSEDCLSSLKDIKRYIQMDEQGEGKLVLQWLGEWQVLERDIIPIFTLNAKKLFSTAAKQENTEWDRDSALKVVMLCVELFVFTTWSMDSEPEEVKTRFIRVLRSYKRAFVNSDVVSGLLAVAVMYARKSVSTEKEAMLIKGILYVFRNVLAIPDPFISPTSKGISQLEVHDKLIAILDKELAIDFFLTLASSASHARFKDLRPTLLDIIYYIFYRVPVSALFDRPQSWFETDNSLKRSGRHSNFGGVYAVSTGEGTIMPVFSAREVLQPFANLFKKRAKIQKPKETTSVAIDRQWRTADSSCITILRRVAATFIESCFNPFIGVLFEDTKTSTTAIDEIVPRLLYISAYFVDISLANPEIDLGCTCVLVQTHVFGQIMRNASTYIELKRWSELEQAMYCIQQSLLALGKMRGTKLDSLSEFVLSNLFYDGDALDLFVKLCRVYKPTRNTRAFLEQAAQLTETFLRTLKEFAQAKAGMLIKKRMKKRSSKKADTDKNKDDNDVARDDSEISTFNNVDEPDASSSKMQNREDAEDQDIGSADEAIEEKENDAASDDDDSNSETEVLVERTFDFARYESAFAVNDVVKSYSHLLAPPSSIENVYPMLYRIAITSQRPQLFFKKPIMLRLLVLFDDQFNYPRRTEMLDLAAWIFRQYMTVITSPSLRNHYKAEGLDNKLAVECMLTFLKNSGLGTSVKPVITRHIVELLAEGEYAQNDTEKSARATDDDSDEDIMGNKEQKRSNGNDQNTESAAASTTDPSNRHLVNDDINDFDFDDYFNL</sequence>
<dbReference type="Pfam" id="PF04821">
    <property type="entry name" value="TIMELESS"/>
    <property type="match status" value="1"/>
</dbReference>
<dbReference type="InterPro" id="IPR006906">
    <property type="entry name" value="Timeless_N"/>
</dbReference>
<proteinExistence type="predicted"/>
<dbReference type="PANTHER" id="PTHR22940:SF4">
    <property type="entry name" value="PROTEIN TIMELESS HOMOLOG"/>
    <property type="match status" value="1"/>
</dbReference>
<comment type="caution">
    <text evidence="7">The sequence shown here is derived from an EMBL/GenBank/DDBJ whole genome shotgun (WGS) entry which is preliminary data.</text>
</comment>
<feature type="compositionally biased region" description="Polar residues" evidence="5">
    <location>
        <begin position="809"/>
        <end position="824"/>
    </location>
</feature>
<dbReference type="PANTHER" id="PTHR22940">
    <property type="entry name" value="TIMEOUT/TIMELESS-2"/>
    <property type="match status" value="1"/>
</dbReference>
<dbReference type="InterPro" id="IPR044998">
    <property type="entry name" value="Timeless"/>
</dbReference>
<accession>A0A9W8G734</accession>
<name>A0A9W8G734_9FUNG</name>
<evidence type="ECO:0000256" key="5">
    <source>
        <dbReference type="SAM" id="MobiDB-lite"/>
    </source>
</evidence>
<keyword evidence="2" id="KW-0236">DNA replication inhibitor</keyword>
<feature type="compositionally biased region" description="Basic and acidic residues" evidence="5">
    <location>
        <begin position="799"/>
        <end position="808"/>
    </location>
</feature>
<feature type="compositionally biased region" description="Basic and acidic residues" evidence="5">
    <location>
        <begin position="782"/>
        <end position="791"/>
    </location>
</feature>
<protein>
    <submittedName>
        <fullName evidence="7">Topoisomerase 1-associated factor 1</fullName>
    </submittedName>
</protein>
<keyword evidence="3" id="KW-0539">Nucleus</keyword>
<dbReference type="AlphaFoldDB" id="A0A9W8G734"/>
<evidence type="ECO:0000259" key="6">
    <source>
        <dbReference type="Pfam" id="PF04821"/>
    </source>
</evidence>
<dbReference type="GO" id="GO:0006281">
    <property type="term" value="P:DNA repair"/>
    <property type="evidence" value="ECO:0007669"/>
    <property type="project" value="TreeGrafter"/>
</dbReference>
<evidence type="ECO:0000256" key="3">
    <source>
        <dbReference type="ARBA" id="ARBA00023242"/>
    </source>
</evidence>
<feature type="compositionally biased region" description="Polar residues" evidence="5">
    <location>
        <begin position="577"/>
        <end position="593"/>
    </location>
</feature>
<reference evidence="7" key="1">
    <citation type="submission" date="2022-07" db="EMBL/GenBank/DDBJ databases">
        <title>Phylogenomic reconstructions and comparative analyses of Kickxellomycotina fungi.</title>
        <authorList>
            <person name="Reynolds N.K."/>
            <person name="Stajich J.E."/>
            <person name="Barry K."/>
            <person name="Grigoriev I.V."/>
            <person name="Crous P."/>
            <person name="Smith M.E."/>
        </authorList>
    </citation>
    <scope>NUCLEOTIDE SEQUENCE</scope>
    <source>
        <strain evidence="7">NRRL 3115</strain>
    </source>
</reference>